<dbReference type="EMBL" id="AYCK01027010">
    <property type="status" value="NOT_ANNOTATED_CDS"/>
    <property type="molecule type" value="Genomic_DNA"/>
</dbReference>
<reference evidence="2" key="2">
    <citation type="submission" date="2025-08" db="UniProtKB">
        <authorList>
            <consortium name="Ensembl"/>
        </authorList>
    </citation>
    <scope>IDENTIFICATION</scope>
</reference>
<dbReference type="EMBL" id="AYCK01027006">
    <property type="status" value="NOT_ANNOTATED_CDS"/>
    <property type="molecule type" value="Genomic_DNA"/>
</dbReference>
<dbReference type="EMBL" id="AYCK01027007">
    <property type="status" value="NOT_ANNOTATED_CDS"/>
    <property type="molecule type" value="Genomic_DNA"/>
</dbReference>
<reference evidence="2" key="3">
    <citation type="submission" date="2025-09" db="UniProtKB">
        <authorList>
            <consortium name="Ensembl"/>
        </authorList>
    </citation>
    <scope>IDENTIFICATION</scope>
</reference>
<keyword evidence="3" id="KW-1185">Reference proteome</keyword>
<name>A0A096ME60_POEFO</name>
<evidence type="ECO:0000313" key="3">
    <source>
        <dbReference type="Proteomes" id="UP000028760"/>
    </source>
</evidence>
<organism evidence="2 3">
    <name type="scientific">Poecilia formosa</name>
    <name type="common">Amazon molly</name>
    <name type="synonym">Limia formosa</name>
    <dbReference type="NCBI Taxonomy" id="48698"/>
    <lineage>
        <taxon>Eukaryota</taxon>
        <taxon>Metazoa</taxon>
        <taxon>Chordata</taxon>
        <taxon>Craniata</taxon>
        <taxon>Vertebrata</taxon>
        <taxon>Euteleostomi</taxon>
        <taxon>Actinopterygii</taxon>
        <taxon>Neopterygii</taxon>
        <taxon>Teleostei</taxon>
        <taxon>Neoteleostei</taxon>
        <taxon>Acanthomorphata</taxon>
        <taxon>Ovalentaria</taxon>
        <taxon>Atherinomorphae</taxon>
        <taxon>Cyprinodontiformes</taxon>
        <taxon>Poeciliidae</taxon>
        <taxon>Poeciliinae</taxon>
        <taxon>Poecilia</taxon>
    </lineage>
</organism>
<dbReference type="AlphaFoldDB" id="A0A096ME60"/>
<sequence length="99" mass="11558">MGFLHQLHLLLWKNISLKRRGPWVLAFEIFIPLVLFFILLGLRQKKPAIPVKEGMQDGDCSKLCVHVHPIKVCEAHTDIWKETPQLSFMCNFQSFVQEQ</sequence>
<dbReference type="eggNOG" id="KOG0059">
    <property type="taxonomic scope" value="Eukaryota"/>
</dbReference>
<evidence type="ECO:0000256" key="1">
    <source>
        <dbReference type="SAM" id="Phobius"/>
    </source>
</evidence>
<dbReference type="STRING" id="48698.ENSPFOP00000029701"/>
<keyword evidence="1" id="KW-0812">Transmembrane</keyword>
<dbReference type="EMBL" id="AYCK01027009">
    <property type="status" value="NOT_ANNOTATED_CDS"/>
    <property type="molecule type" value="Genomic_DNA"/>
</dbReference>
<evidence type="ECO:0000313" key="2">
    <source>
        <dbReference type="Ensembl" id="ENSPFOP00000029701.1"/>
    </source>
</evidence>
<dbReference type="Ensembl" id="ENSPFOT00000022444.1">
    <property type="protein sequence ID" value="ENSPFOP00000029701.1"/>
    <property type="gene ID" value="ENSPFOG00000023188.1"/>
</dbReference>
<protein>
    <recommendedName>
        <fullName evidence="4">ATP-binding cassette, sub-family A (ABC1), member 2</fullName>
    </recommendedName>
</protein>
<keyword evidence="1" id="KW-1133">Transmembrane helix</keyword>
<evidence type="ECO:0008006" key="4">
    <source>
        <dbReference type="Google" id="ProtNLM"/>
    </source>
</evidence>
<dbReference type="EMBL" id="AYCK01027008">
    <property type="status" value="NOT_ANNOTATED_CDS"/>
    <property type="molecule type" value="Genomic_DNA"/>
</dbReference>
<accession>A0A096ME60</accession>
<dbReference type="Proteomes" id="UP000028760">
    <property type="component" value="Unassembled WGS sequence"/>
</dbReference>
<dbReference type="EMBL" id="AYCK01027011">
    <property type="status" value="NOT_ANNOTATED_CDS"/>
    <property type="molecule type" value="Genomic_DNA"/>
</dbReference>
<reference evidence="3" key="1">
    <citation type="submission" date="2013-10" db="EMBL/GenBank/DDBJ databases">
        <authorList>
            <person name="Schartl M."/>
            <person name="Warren W."/>
        </authorList>
    </citation>
    <scope>NUCLEOTIDE SEQUENCE [LARGE SCALE GENOMIC DNA]</scope>
    <source>
        <strain evidence="3">female</strain>
    </source>
</reference>
<feature type="transmembrane region" description="Helical" evidence="1">
    <location>
        <begin position="20"/>
        <end position="42"/>
    </location>
</feature>
<keyword evidence="1" id="KW-0472">Membrane</keyword>
<proteinExistence type="predicted"/>
<dbReference type="GeneTree" id="ENSGT00940000158560"/>